<evidence type="ECO:0000313" key="2">
    <source>
        <dbReference type="Proteomes" id="UP001215598"/>
    </source>
</evidence>
<keyword evidence="2" id="KW-1185">Reference proteome</keyword>
<proteinExistence type="predicted"/>
<gene>
    <name evidence="1" type="ORF">B0H16DRAFT_333604</name>
</gene>
<accession>A0AAD7HMK3</accession>
<sequence>MRSYHCLTPPCSARTMSKFSGAPWTPTFQTISLSPNLCWNISIRCAPRRIPSLIEDATGCAVSVEELRERTFTLAQSLRAKYNIGEKQVVLLFIPTILTIPLPSGHAVPRGNLQRSEP</sequence>
<organism evidence="1 2">
    <name type="scientific">Mycena metata</name>
    <dbReference type="NCBI Taxonomy" id="1033252"/>
    <lineage>
        <taxon>Eukaryota</taxon>
        <taxon>Fungi</taxon>
        <taxon>Dikarya</taxon>
        <taxon>Basidiomycota</taxon>
        <taxon>Agaricomycotina</taxon>
        <taxon>Agaricomycetes</taxon>
        <taxon>Agaricomycetidae</taxon>
        <taxon>Agaricales</taxon>
        <taxon>Marasmiineae</taxon>
        <taxon>Mycenaceae</taxon>
        <taxon>Mycena</taxon>
    </lineage>
</organism>
<protein>
    <submittedName>
        <fullName evidence="1">Uncharacterized protein</fullName>
    </submittedName>
</protein>
<comment type="caution">
    <text evidence="1">The sequence shown here is derived from an EMBL/GenBank/DDBJ whole genome shotgun (WGS) entry which is preliminary data.</text>
</comment>
<dbReference type="EMBL" id="JARKIB010000209">
    <property type="protein sequence ID" value="KAJ7723690.1"/>
    <property type="molecule type" value="Genomic_DNA"/>
</dbReference>
<evidence type="ECO:0000313" key="1">
    <source>
        <dbReference type="EMBL" id="KAJ7723690.1"/>
    </source>
</evidence>
<dbReference type="AlphaFoldDB" id="A0AAD7HMK3"/>
<dbReference type="Proteomes" id="UP001215598">
    <property type="component" value="Unassembled WGS sequence"/>
</dbReference>
<reference evidence="1" key="1">
    <citation type="submission" date="2023-03" db="EMBL/GenBank/DDBJ databases">
        <title>Massive genome expansion in bonnet fungi (Mycena s.s.) driven by repeated elements and novel gene families across ecological guilds.</title>
        <authorList>
            <consortium name="Lawrence Berkeley National Laboratory"/>
            <person name="Harder C.B."/>
            <person name="Miyauchi S."/>
            <person name="Viragh M."/>
            <person name="Kuo A."/>
            <person name="Thoen E."/>
            <person name="Andreopoulos B."/>
            <person name="Lu D."/>
            <person name="Skrede I."/>
            <person name="Drula E."/>
            <person name="Henrissat B."/>
            <person name="Morin E."/>
            <person name="Kohler A."/>
            <person name="Barry K."/>
            <person name="LaButti K."/>
            <person name="Morin E."/>
            <person name="Salamov A."/>
            <person name="Lipzen A."/>
            <person name="Mereny Z."/>
            <person name="Hegedus B."/>
            <person name="Baldrian P."/>
            <person name="Stursova M."/>
            <person name="Weitz H."/>
            <person name="Taylor A."/>
            <person name="Grigoriev I.V."/>
            <person name="Nagy L.G."/>
            <person name="Martin F."/>
            <person name="Kauserud H."/>
        </authorList>
    </citation>
    <scope>NUCLEOTIDE SEQUENCE</scope>
    <source>
        <strain evidence="1">CBHHK182m</strain>
    </source>
</reference>
<name>A0AAD7HMK3_9AGAR</name>